<sequence>MCGSSASFGGGFHQSILVNHPPGGKVKRKQTTLLRQTPPDLTSFLPQRRLHLLKSEVFFFYYLIYFYFLHLFYFIYLIFFSGSLNLIVSYHTGPFLVFIFPPLDLSR</sequence>
<keyword evidence="1" id="KW-1133">Transmembrane helix</keyword>
<dbReference type="Proteomes" id="UP000326198">
    <property type="component" value="Unassembled WGS sequence"/>
</dbReference>
<proteinExistence type="predicted"/>
<keyword evidence="3" id="KW-1185">Reference proteome</keyword>
<keyword evidence="1" id="KW-0472">Membrane</keyword>
<keyword evidence="1" id="KW-0812">Transmembrane</keyword>
<evidence type="ECO:0000313" key="2">
    <source>
        <dbReference type="EMBL" id="KAE8378813.1"/>
    </source>
</evidence>
<organism evidence="2 3">
    <name type="scientific">Aspergillus bertholletiae</name>
    <dbReference type="NCBI Taxonomy" id="1226010"/>
    <lineage>
        <taxon>Eukaryota</taxon>
        <taxon>Fungi</taxon>
        <taxon>Dikarya</taxon>
        <taxon>Ascomycota</taxon>
        <taxon>Pezizomycotina</taxon>
        <taxon>Eurotiomycetes</taxon>
        <taxon>Eurotiomycetidae</taxon>
        <taxon>Eurotiales</taxon>
        <taxon>Aspergillaceae</taxon>
        <taxon>Aspergillus</taxon>
        <taxon>Aspergillus subgen. Circumdati</taxon>
    </lineage>
</organism>
<evidence type="ECO:0000313" key="3">
    <source>
        <dbReference type="Proteomes" id="UP000326198"/>
    </source>
</evidence>
<feature type="transmembrane region" description="Helical" evidence="1">
    <location>
        <begin position="58"/>
        <end position="80"/>
    </location>
</feature>
<dbReference type="AlphaFoldDB" id="A0A5N7BAM0"/>
<reference evidence="2 3" key="1">
    <citation type="submission" date="2019-04" db="EMBL/GenBank/DDBJ databases">
        <title>Friends and foes A comparative genomics studyof 23 Aspergillus species from section Flavi.</title>
        <authorList>
            <consortium name="DOE Joint Genome Institute"/>
            <person name="Kjaerbolling I."/>
            <person name="Vesth T."/>
            <person name="Frisvad J.C."/>
            <person name="Nybo J.L."/>
            <person name="Theobald S."/>
            <person name="Kildgaard S."/>
            <person name="Isbrandt T."/>
            <person name="Kuo A."/>
            <person name="Sato A."/>
            <person name="Lyhne E.K."/>
            <person name="Kogle M.E."/>
            <person name="Wiebenga A."/>
            <person name="Kun R.S."/>
            <person name="Lubbers R.J."/>
            <person name="Makela M.R."/>
            <person name="Barry K."/>
            <person name="Chovatia M."/>
            <person name="Clum A."/>
            <person name="Daum C."/>
            <person name="Haridas S."/>
            <person name="He G."/>
            <person name="LaButti K."/>
            <person name="Lipzen A."/>
            <person name="Mondo S."/>
            <person name="Riley R."/>
            <person name="Salamov A."/>
            <person name="Simmons B.A."/>
            <person name="Magnuson J.K."/>
            <person name="Henrissat B."/>
            <person name="Mortensen U.H."/>
            <person name="Larsen T.O."/>
            <person name="Devries R.P."/>
            <person name="Grigoriev I.V."/>
            <person name="Machida M."/>
            <person name="Baker S.E."/>
            <person name="Andersen M.R."/>
        </authorList>
    </citation>
    <scope>NUCLEOTIDE SEQUENCE [LARGE SCALE GENOMIC DNA]</scope>
    <source>
        <strain evidence="2 3">IBT 29228</strain>
    </source>
</reference>
<gene>
    <name evidence="2" type="ORF">BDV26DRAFT_183705</name>
</gene>
<evidence type="ECO:0000256" key="1">
    <source>
        <dbReference type="SAM" id="Phobius"/>
    </source>
</evidence>
<name>A0A5N7BAM0_9EURO</name>
<dbReference type="EMBL" id="ML736203">
    <property type="protein sequence ID" value="KAE8378813.1"/>
    <property type="molecule type" value="Genomic_DNA"/>
</dbReference>
<accession>A0A5N7BAM0</accession>
<protein>
    <submittedName>
        <fullName evidence="2">Uncharacterized protein</fullName>
    </submittedName>
</protein>